<keyword evidence="2" id="KW-0547">Nucleotide-binding</keyword>
<dbReference type="PANTHER" id="PTHR42781">
    <property type="entry name" value="SPERMIDINE/PUTRESCINE IMPORT ATP-BINDING PROTEIN POTA"/>
    <property type="match status" value="1"/>
</dbReference>
<comment type="caution">
    <text evidence="5">The sequence shown here is derived from an EMBL/GenBank/DDBJ whole genome shotgun (WGS) entry which is preliminary data.</text>
</comment>
<dbReference type="RefSeq" id="WP_205143158.1">
    <property type="nucleotide sequence ID" value="NZ_JAFBDN010000003.1"/>
</dbReference>
<gene>
    <name evidence="5" type="ORF">KAK10_02060</name>
</gene>
<evidence type="ECO:0000259" key="4">
    <source>
        <dbReference type="PROSITE" id="PS50893"/>
    </source>
</evidence>
<proteinExistence type="predicted"/>
<dbReference type="Gene3D" id="3.40.50.300">
    <property type="entry name" value="P-loop containing nucleotide triphosphate hydrolases"/>
    <property type="match status" value="1"/>
</dbReference>
<dbReference type="Proteomes" id="UP001057481">
    <property type="component" value="Unassembled WGS sequence"/>
</dbReference>
<dbReference type="PROSITE" id="PS00211">
    <property type="entry name" value="ABC_TRANSPORTER_1"/>
    <property type="match status" value="1"/>
</dbReference>
<keyword evidence="1" id="KW-0813">Transport</keyword>
<keyword evidence="6" id="KW-1185">Reference proteome</keyword>
<sequence>MITLKNIKKSFNGRIILNNLNLEIKDGEILAIVGPSGAGKTTLLRALVGLDTIDSGEILVDNQAFDPSNNANDKNMIGVVFQDYNLFPNLSVRENIGLAPRLVLKQDKQVVAQQTNELLTKLRLADKAKLYPFELSGGMKQRVAIARALAMQPKVLAYDEPTSALDPSMRNEVANLLLALKKDGVTQIIVTHDVELANKVADNIFTVTPLS</sequence>
<dbReference type="SMART" id="SM00382">
    <property type="entry name" value="AAA"/>
    <property type="match status" value="1"/>
</dbReference>
<name>A0ABT0VFU8_9LACO</name>
<dbReference type="InterPro" id="IPR003439">
    <property type="entry name" value="ABC_transporter-like_ATP-bd"/>
</dbReference>
<dbReference type="EMBL" id="JAGMVS010000038">
    <property type="protein sequence ID" value="MCM2436716.1"/>
    <property type="molecule type" value="Genomic_DNA"/>
</dbReference>
<dbReference type="Pfam" id="PF00005">
    <property type="entry name" value="ABC_tran"/>
    <property type="match status" value="1"/>
</dbReference>
<evidence type="ECO:0000256" key="2">
    <source>
        <dbReference type="ARBA" id="ARBA00022741"/>
    </source>
</evidence>
<dbReference type="SUPFAM" id="SSF52540">
    <property type="entry name" value="P-loop containing nucleoside triphosphate hydrolases"/>
    <property type="match status" value="1"/>
</dbReference>
<evidence type="ECO:0000313" key="5">
    <source>
        <dbReference type="EMBL" id="MCM2436716.1"/>
    </source>
</evidence>
<dbReference type="InterPro" id="IPR050093">
    <property type="entry name" value="ABC_SmlMolc_Importer"/>
</dbReference>
<evidence type="ECO:0000256" key="1">
    <source>
        <dbReference type="ARBA" id="ARBA00022448"/>
    </source>
</evidence>
<dbReference type="InterPro" id="IPR003593">
    <property type="entry name" value="AAA+_ATPase"/>
</dbReference>
<feature type="domain" description="ABC transporter" evidence="4">
    <location>
        <begin position="2"/>
        <end position="210"/>
    </location>
</feature>
<dbReference type="GO" id="GO:0005524">
    <property type="term" value="F:ATP binding"/>
    <property type="evidence" value="ECO:0007669"/>
    <property type="project" value="UniProtKB-KW"/>
</dbReference>
<protein>
    <submittedName>
        <fullName evidence="5">Amino acid ABC transporter ATP-binding protein</fullName>
    </submittedName>
</protein>
<dbReference type="PANTHER" id="PTHR42781:SF9">
    <property type="entry name" value="AMINO ACID ABC TRANSPORTER, ATP-BINDING PROTEIN-RELATED"/>
    <property type="match status" value="1"/>
</dbReference>
<dbReference type="InterPro" id="IPR017871">
    <property type="entry name" value="ABC_transporter-like_CS"/>
</dbReference>
<dbReference type="InterPro" id="IPR027417">
    <property type="entry name" value="P-loop_NTPase"/>
</dbReference>
<dbReference type="PROSITE" id="PS50893">
    <property type="entry name" value="ABC_TRANSPORTER_2"/>
    <property type="match status" value="1"/>
</dbReference>
<accession>A0ABT0VFU8</accession>
<reference evidence="5" key="1">
    <citation type="submission" date="2021-04" db="EMBL/GenBank/DDBJ databases">
        <title>Taxonomic assessment of Weissella genus.</title>
        <authorList>
            <person name="Fanelli F."/>
            <person name="Chieffi D."/>
            <person name="Dell'Aquila A."/>
            <person name="Gyu-Sung C."/>
            <person name="Franz C.M.A.P."/>
            <person name="Fusco V."/>
        </authorList>
    </citation>
    <scope>NUCLEOTIDE SEQUENCE</scope>
    <source>
        <strain evidence="5">LMG 25373</strain>
    </source>
</reference>
<evidence type="ECO:0000313" key="6">
    <source>
        <dbReference type="Proteomes" id="UP001057481"/>
    </source>
</evidence>
<keyword evidence="3 5" id="KW-0067">ATP-binding</keyword>
<organism evidence="5 6">
    <name type="scientific">Periweissella beninensis</name>
    <dbReference type="NCBI Taxonomy" id="504936"/>
    <lineage>
        <taxon>Bacteria</taxon>
        <taxon>Bacillati</taxon>
        <taxon>Bacillota</taxon>
        <taxon>Bacilli</taxon>
        <taxon>Lactobacillales</taxon>
        <taxon>Lactobacillaceae</taxon>
        <taxon>Periweissella</taxon>
    </lineage>
</organism>
<evidence type="ECO:0000256" key="3">
    <source>
        <dbReference type="ARBA" id="ARBA00022840"/>
    </source>
</evidence>